<dbReference type="KEGG" id="halx:M0R89_20500"/>
<dbReference type="Pfam" id="PF00801">
    <property type="entry name" value="PKD"/>
    <property type="match status" value="1"/>
</dbReference>
<feature type="region of interest" description="Disordered" evidence="1">
    <location>
        <begin position="29"/>
        <end position="54"/>
    </location>
</feature>
<dbReference type="InterPro" id="IPR022409">
    <property type="entry name" value="PKD/Chitinase_dom"/>
</dbReference>
<protein>
    <submittedName>
        <fullName evidence="3">PKD domain-containing protein</fullName>
    </submittedName>
</protein>
<evidence type="ECO:0000256" key="1">
    <source>
        <dbReference type="SAM" id="MobiDB-lite"/>
    </source>
</evidence>
<dbReference type="EMBL" id="CP096661">
    <property type="protein sequence ID" value="UPV76851.1"/>
    <property type="molecule type" value="Genomic_DNA"/>
</dbReference>
<keyword evidence="3" id="KW-0614">Plasmid</keyword>
<dbReference type="SUPFAM" id="SSF49299">
    <property type="entry name" value="PKD domain"/>
    <property type="match status" value="1"/>
</dbReference>
<keyword evidence="4" id="KW-1185">Reference proteome</keyword>
<dbReference type="AlphaFoldDB" id="A0A8U0I1T7"/>
<accession>A0A8U0I1T7</accession>
<dbReference type="InterPro" id="IPR035986">
    <property type="entry name" value="PKD_dom_sf"/>
</dbReference>
<feature type="compositionally biased region" description="Acidic residues" evidence="1">
    <location>
        <begin position="314"/>
        <end position="325"/>
    </location>
</feature>
<dbReference type="PROSITE" id="PS50093">
    <property type="entry name" value="PKD"/>
    <property type="match status" value="1"/>
</dbReference>
<proteinExistence type="predicted"/>
<evidence type="ECO:0000313" key="3">
    <source>
        <dbReference type="EMBL" id="UPV76851.1"/>
    </source>
</evidence>
<dbReference type="GeneID" id="72187633"/>
<dbReference type="CDD" id="cd00146">
    <property type="entry name" value="PKD"/>
    <property type="match status" value="1"/>
</dbReference>
<dbReference type="Proteomes" id="UP000830729">
    <property type="component" value="Plasmid unnamed2"/>
</dbReference>
<dbReference type="Gene3D" id="2.60.40.10">
    <property type="entry name" value="Immunoglobulins"/>
    <property type="match status" value="1"/>
</dbReference>
<organism evidence="3 4">
    <name type="scientific">Halorussus limi</name>
    <dbReference type="NCBI Taxonomy" id="2938695"/>
    <lineage>
        <taxon>Archaea</taxon>
        <taxon>Methanobacteriati</taxon>
        <taxon>Methanobacteriota</taxon>
        <taxon>Stenosarchaea group</taxon>
        <taxon>Halobacteria</taxon>
        <taxon>Halobacteriales</taxon>
        <taxon>Haladaptataceae</taxon>
        <taxon>Halorussus</taxon>
    </lineage>
</organism>
<feature type="compositionally biased region" description="Acidic residues" evidence="1">
    <location>
        <begin position="260"/>
        <end position="271"/>
    </location>
</feature>
<dbReference type="RefSeq" id="WP_248652884.1">
    <property type="nucleotide sequence ID" value="NZ_CP096661.1"/>
</dbReference>
<sequence>MTTAKTTSVLLVALLLVSSFGAVATGPGAGSGTVDVGTTDETAGNEDRTAGNAGTAGQTFHVVQGEECYEITALGDGNRTVSEFYGYRSGAGTLYGSYGERSRAIQQNQVSHLFVYEGEQGLSLVMLHDELDSSRGGAASFSVSGLPADRVWAVEDDDYPNRDDNFVHGETNSTLHWMWGDGRTDGAAVRGISGEFDAITVDAEWGENSWAYRNRSNPWRFATDDVEEWHLRSGTGEEFALDKGEPVTIRKGSCSGSDGSDGDDSPDDGDGSGDGVNRSEGALSVSAEEVNPGETVRFEASGFADDGENATYEWDFDGDGDADETTDNRTVEHSYDERGSYGVTVTAVGENGRTETASGTVRVEGGDEPPKCDPASDDDRGSEGE</sequence>
<name>A0A8U0I1T7_9EURY</name>
<evidence type="ECO:0000313" key="4">
    <source>
        <dbReference type="Proteomes" id="UP000830729"/>
    </source>
</evidence>
<feature type="region of interest" description="Disordered" evidence="1">
    <location>
        <begin position="243"/>
        <end position="385"/>
    </location>
</feature>
<evidence type="ECO:0000259" key="2">
    <source>
        <dbReference type="PROSITE" id="PS50093"/>
    </source>
</evidence>
<feature type="domain" description="PKD" evidence="2">
    <location>
        <begin position="279"/>
        <end position="364"/>
    </location>
</feature>
<reference evidence="3 4" key="1">
    <citation type="submission" date="2022-04" db="EMBL/GenBank/DDBJ databases">
        <title>Diverse halophilic archaea isolated from saline environments.</title>
        <authorList>
            <person name="Cui H.-L."/>
        </authorList>
    </citation>
    <scope>NUCLEOTIDE SEQUENCE [LARGE SCALE GENOMIC DNA]</scope>
    <source>
        <strain evidence="3 4">XZYJT49</strain>
        <plasmid evidence="3 4">unnamed2</plasmid>
    </source>
</reference>
<geneLocation type="plasmid" evidence="3 4">
    <name>unnamed2</name>
</geneLocation>
<dbReference type="InterPro" id="IPR013783">
    <property type="entry name" value="Ig-like_fold"/>
</dbReference>
<dbReference type="SMART" id="SM00089">
    <property type="entry name" value="PKD"/>
    <property type="match status" value="1"/>
</dbReference>
<feature type="compositionally biased region" description="Basic and acidic residues" evidence="1">
    <location>
        <begin position="326"/>
        <end position="339"/>
    </location>
</feature>
<dbReference type="InterPro" id="IPR000601">
    <property type="entry name" value="PKD_dom"/>
</dbReference>
<gene>
    <name evidence="3" type="ORF">M0R89_20500</name>
</gene>